<dbReference type="EMBL" id="CAWUFR010000070">
    <property type="protein sequence ID" value="CAK6964052.1"/>
    <property type="molecule type" value="Genomic_DNA"/>
</dbReference>
<dbReference type="Proteomes" id="UP001314229">
    <property type="component" value="Unassembled WGS sequence"/>
</dbReference>
<sequence length="969" mass="109791">MERFKRRLDILKIHHKKCEASYAASANTQMAMPIEMDSSTLSGSISDQPPSTREHDGLLVEESKSLCAALNSSTADHEIPPLKAQTSKSELSKMMPISCQGGSDKKNLPSSDTHDEDAELFSNNGSGEEYQPSSTPSSSDDEAPSEKVELSRHRVAEKDHCRLSSSENEELEAADQRTKAKSPHPPERLKGGKKQQGGDKRQKVTVNTSQKNGERTRGKAQYCVYCGKSNLKIARHLQRKHEDEVDVAHAFSFPVGSKERKVLLETLRNKGNWQHNLKVFKEGNGEIVTWKRPSKKASVNDYLPCQHCYAMFKRTDLWRHKKTCRVRKGEIKKGKRGRVQKASSQLLPIRESSDGIQNLIHTMLQDKVTSQIRSDTMICKYGDALFAKKGREQSQHRYIAQKMRELGRFVLAAKEIDKSVKGLKDLCDPTKFDLTIKAARRVSNYSTSTTEYGKPSTAVKIGFSLKSATEAWIGHCLMTSDVLGENKAKKFKELLDNSWSCYVSTNAHSTMEQRRWNKEDCVPLTEDVITLQNYLRKIEDESKAELKKCVSTTAYKRLCESLLAQIIVFNKKREGEASRLTLETYLKADTGPVNKDIYDTLSPVEKQMSHRLTRIVTRGKRGRKVPILFLERTKDSLDFLIKKRSDVGVLDDNPYVFARIGTTTNIRGCDCLRKYAEESKVSNPELLRSTKLRKHVATLCQLLDLDNQELEQVARFMGHDIRVHCEYYRQTDKTFQVAKIGKLLFAMEQGVQSLKGKSLKTLDSVVFDKRHETHPTTGSRSGKERQTSVADRPLEANDDGDQQHLSTTSLPVERQKKTAKRRHDDTAGSESDVDEEEQQQTPKRPPVDWSDDEGLPPSGIVNTRNGLSQSEEEQSVTATKASAKRGKKTTTKRGKTDARIQVKRPWTDQEKIVVQRRMTKFIALKKVPGKNDCMLCIGKESPVLSTRTWKDIKYFVYNEIIKAKRKLAF</sequence>
<feature type="compositionally biased region" description="Polar residues" evidence="1">
    <location>
        <begin position="860"/>
        <end position="869"/>
    </location>
</feature>
<feature type="compositionally biased region" description="Polar residues" evidence="1">
    <location>
        <begin position="121"/>
        <end position="138"/>
    </location>
</feature>
<organism evidence="2 3">
    <name type="scientific">Scomber scombrus</name>
    <name type="common">Atlantic mackerel</name>
    <name type="synonym">Scomber vernalis</name>
    <dbReference type="NCBI Taxonomy" id="13677"/>
    <lineage>
        <taxon>Eukaryota</taxon>
        <taxon>Metazoa</taxon>
        <taxon>Chordata</taxon>
        <taxon>Craniata</taxon>
        <taxon>Vertebrata</taxon>
        <taxon>Euteleostomi</taxon>
        <taxon>Actinopterygii</taxon>
        <taxon>Neopterygii</taxon>
        <taxon>Teleostei</taxon>
        <taxon>Neoteleostei</taxon>
        <taxon>Acanthomorphata</taxon>
        <taxon>Pelagiaria</taxon>
        <taxon>Scombriformes</taxon>
        <taxon>Scombridae</taxon>
        <taxon>Scomber</taxon>
    </lineage>
</organism>
<comment type="caution">
    <text evidence="2">The sequence shown here is derived from an EMBL/GenBank/DDBJ whole genome shotgun (WGS) entry which is preliminary data.</text>
</comment>
<accession>A0AAV1NZZ6</accession>
<reference evidence="2 3" key="1">
    <citation type="submission" date="2024-01" db="EMBL/GenBank/DDBJ databases">
        <authorList>
            <person name="Alioto T."/>
            <person name="Alioto T."/>
            <person name="Gomez Garrido J."/>
        </authorList>
    </citation>
    <scope>NUCLEOTIDE SEQUENCE [LARGE SCALE GENOMIC DNA]</scope>
</reference>
<proteinExistence type="predicted"/>
<dbReference type="AlphaFoldDB" id="A0AAV1NZZ6"/>
<dbReference type="PANTHER" id="PTHR33480:SF5">
    <property type="entry name" value="SI:DKEY-51D8.9"/>
    <property type="match status" value="1"/>
</dbReference>
<evidence type="ECO:0000313" key="3">
    <source>
        <dbReference type="Proteomes" id="UP001314229"/>
    </source>
</evidence>
<feature type="compositionally biased region" description="Basic and acidic residues" evidence="1">
    <location>
        <begin position="174"/>
        <end position="202"/>
    </location>
</feature>
<feature type="region of interest" description="Disordered" evidence="1">
    <location>
        <begin position="770"/>
        <end position="898"/>
    </location>
</feature>
<feature type="compositionally biased region" description="Basic residues" evidence="1">
    <location>
        <begin position="882"/>
        <end position="893"/>
    </location>
</feature>
<keyword evidence="3" id="KW-1185">Reference proteome</keyword>
<feature type="region of interest" description="Disordered" evidence="1">
    <location>
        <begin position="71"/>
        <end position="214"/>
    </location>
</feature>
<dbReference type="PANTHER" id="PTHR33480">
    <property type="entry name" value="SET DOMAIN-CONTAINING PROTEIN-RELATED"/>
    <property type="match status" value="1"/>
</dbReference>
<evidence type="ECO:0000313" key="2">
    <source>
        <dbReference type="EMBL" id="CAK6964052.1"/>
    </source>
</evidence>
<name>A0AAV1NZZ6_SCOSC</name>
<protein>
    <submittedName>
        <fullName evidence="2">Uncharacterized protein LOC104929912 isoform X8</fullName>
    </submittedName>
</protein>
<evidence type="ECO:0000256" key="1">
    <source>
        <dbReference type="SAM" id="MobiDB-lite"/>
    </source>
</evidence>
<feature type="compositionally biased region" description="Basic and acidic residues" evidence="1">
    <location>
        <begin position="144"/>
        <end position="162"/>
    </location>
</feature>
<gene>
    <name evidence="2" type="ORF">FSCOSCO3_A012240</name>
</gene>